<keyword evidence="2" id="KW-1133">Transmembrane helix</keyword>
<name>A0A7S2VBM6_9STRA</name>
<reference evidence="3" key="1">
    <citation type="submission" date="2021-01" db="EMBL/GenBank/DDBJ databases">
        <authorList>
            <person name="Corre E."/>
            <person name="Pelletier E."/>
            <person name="Niang G."/>
            <person name="Scheremetjew M."/>
            <person name="Finn R."/>
            <person name="Kale V."/>
            <person name="Holt S."/>
            <person name="Cochrane G."/>
            <person name="Meng A."/>
            <person name="Brown T."/>
            <person name="Cohen L."/>
        </authorList>
    </citation>
    <scope>NUCLEOTIDE SEQUENCE</scope>
    <source>
        <strain evidence="3">CCMP125</strain>
    </source>
</reference>
<keyword evidence="2" id="KW-0472">Membrane</keyword>
<feature type="region of interest" description="Disordered" evidence="1">
    <location>
        <begin position="78"/>
        <end position="106"/>
    </location>
</feature>
<protein>
    <submittedName>
        <fullName evidence="3">Uncharacterized protein</fullName>
    </submittedName>
</protein>
<feature type="compositionally biased region" description="Polar residues" evidence="1">
    <location>
        <begin position="97"/>
        <end position="106"/>
    </location>
</feature>
<evidence type="ECO:0000256" key="1">
    <source>
        <dbReference type="SAM" id="MobiDB-lite"/>
    </source>
</evidence>
<dbReference type="AlphaFoldDB" id="A0A7S2VBM6"/>
<keyword evidence="2" id="KW-0812">Transmembrane</keyword>
<gene>
    <name evidence="3" type="ORF">APAL1065_LOCUS1509</name>
</gene>
<feature type="transmembrane region" description="Helical" evidence="2">
    <location>
        <begin position="6"/>
        <end position="26"/>
    </location>
</feature>
<evidence type="ECO:0000256" key="2">
    <source>
        <dbReference type="SAM" id="Phobius"/>
    </source>
</evidence>
<evidence type="ECO:0000313" key="3">
    <source>
        <dbReference type="EMBL" id="CAD9942619.1"/>
    </source>
</evidence>
<accession>A0A7S2VBM6</accession>
<feature type="compositionally biased region" description="Low complexity" evidence="1">
    <location>
        <begin position="78"/>
        <end position="96"/>
    </location>
</feature>
<organism evidence="3">
    <name type="scientific">Entomoneis paludosa</name>
    <dbReference type="NCBI Taxonomy" id="265537"/>
    <lineage>
        <taxon>Eukaryota</taxon>
        <taxon>Sar</taxon>
        <taxon>Stramenopiles</taxon>
        <taxon>Ochrophyta</taxon>
        <taxon>Bacillariophyta</taxon>
        <taxon>Bacillariophyceae</taxon>
        <taxon>Bacillariophycidae</taxon>
        <taxon>Entomoneidaceae</taxon>
        <taxon>Entomoneis</taxon>
    </lineage>
</organism>
<proteinExistence type="predicted"/>
<dbReference type="EMBL" id="HBHT01002282">
    <property type="protein sequence ID" value="CAD9942619.1"/>
    <property type="molecule type" value="Transcribed_RNA"/>
</dbReference>
<sequence length="106" mass="11271">MIINTSTIIITLFFCAIFLYGGLQLVRKFAYEIAIENHDAVTAMDTAAEADRIKKERAADEAAASAFAKVQPLLVAQTPKKQTIPSSSSKSPLSTPQGSPSSVGNV</sequence>